<organism evidence="2 3">
    <name type="scientific">Isoptericola luteus</name>
    <dbReference type="NCBI Taxonomy" id="2879484"/>
    <lineage>
        <taxon>Bacteria</taxon>
        <taxon>Bacillati</taxon>
        <taxon>Actinomycetota</taxon>
        <taxon>Actinomycetes</taxon>
        <taxon>Micrococcales</taxon>
        <taxon>Promicromonosporaceae</taxon>
        <taxon>Isoptericola</taxon>
    </lineage>
</organism>
<evidence type="ECO:0000259" key="1">
    <source>
        <dbReference type="Pfam" id="PF00085"/>
    </source>
</evidence>
<feature type="domain" description="Thioredoxin" evidence="1">
    <location>
        <begin position="50"/>
        <end position="127"/>
    </location>
</feature>
<dbReference type="CDD" id="cd02947">
    <property type="entry name" value="TRX_family"/>
    <property type="match status" value="1"/>
</dbReference>
<dbReference type="Pfam" id="PF00085">
    <property type="entry name" value="Thioredoxin"/>
    <property type="match status" value="1"/>
</dbReference>
<dbReference type="InterPro" id="IPR013766">
    <property type="entry name" value="Thioredoxin_domain"/>
</dbReference>
<evidence type="ECO:0000313" key="2">
    <source>
        <dbReference type="EMBL" id="MCA5894005.1"/>
    </source>
</evidence>
<evidence type="ECO:0000313" key="3">
    <source>
        <dbReference type="Proteomes" id="UP001319870"/>
    </source>
</evidence>
<accession>A0ABS7ZJN9</accession>
<dbReference type="Proteomes" id="UP001319870">
    <property type="component" value="Unassembled WGS sequence"/>
</dbReference>
<gene>
    <name evidence="2" type="ORF">LEP48_11695</name>
</gene>
<protein>
    <submittedName>
        <fullName evidence="2">Thioredoxin family protein</fullName>
    </submittedName>
</protein>
<dbReference type="EMBL" id="JAIXCQ010000007">
    <property type="protein sequence ID" value="MCA5894005.1"/>
    <property type="molecule type" value="Genomic_DNA"/>
</dbReference>
<dbReference type="SUPFAM" id="SSF52833">
    <property type="entry name" value="Thioredoxin-like"/>
    <property type="match status" value="1"/>
</dbReference>
<reference evidence="2 3" key="1">
    <citation type="submission" date="2021-09" db="EMBL/GenBank/DDBJ databases">
        <title>Isoptericola luteus sp. nov., a novel bacterium isolated from Harbin, the capital city of Heilongjiang province.</title>
        <authorList>
            <person name="Li J."/>
        </authorList>
    </citation>
    <scope>NUCLEOTIDE SEQUENCE [LARGE SCALE GENOMIC DNA]</scope>
    <source>
        <strain evidence="2 3">NEAU-Y5</strain>
    </source>
</reference>
<dbReference type="RefSeq" id="WP_225565766.1">
    <property type="nucleotide sequence ID" value="NZ_JAIXCQ010000007.1"/>
</dbReference>
<keyword evidence="3" id="KW-1185">Reference proteome</keyword>
<sequence length="141" mass="14723">METQVVALGALLLVTAALGALWRSRQGRVRAPSRRADVDWAAHGVTLGRRATFVQLSATVCAPCRATARVLGPFAGAQDGVLHHELDVEQHLDLTSELRVLTTPTVLVLDAGGAEVARVHGAMSTARAREALAAVGDGVTV</sequence>
<name>A0ABS7ZJN9_9MICO</name>
<comment type="caution">
    <text evidence="2">The sequence shown here is derived from an EMBL/GenBank/DDBJ whole genome shotgun (WGS) entry which is preliminary data.</text>
</comment>
<proteinExistence type="predicted"/>
<dbReference type="Gene3D" id="3.40.30.10">
    <property type="entry name" value="Glutaredoxin"/>
    <property type="match status" value="1"/>
</dbReference>
<dbReference type="InterPro" id="IPR036249">
    <property type="entry name" value="Thioredoxin-like_sf"/>
</dbReference>